<dbReference type="GO" id="GO:0016614">
    <property type="term" value="F:oxidoreductase activity, acting on CH-OH group of donors"/>
    <property type="evidence" value="ECO:0007669"/>
    <property type="project" value="InterPro"/>
</dbReference>
<comment type="similarity">
    <text evidence="1 4">Belongs to the GMC oxidoreductase family.</text>
</comment>
<evidence type="ECO:0000313" key="9">
    <source>
        <dbReference type="Proteomes" id="UP000016922"/>
    </source>
</evidence>
<dbReference type="Pfam" id="PF00732">
    <property type="entry name" value="GMC_oxred_N"/>
    <property type="match status" value="1"/>
</dbReference>
<feature type="active site" description="Proton acceptor" evidence="2">
    <location>
        <position position="594"/>
    </location>
</feature>
<dbReference type="Proteomes" id="UP000016922">
    <property type="component" value="Unassembled WGS sequence"/>
</dbReference>
<feature type="binding site" evidence="3">
    <location>
        <position position="265"/>
    </location>
    <ligand>
        <name>FAD</name>
        <dbReference type="ChEBI" id="CHEBI:57692"/>
    </ligand>
</feature>
<dbReference type="InterPro" id="IPR000172">
    <property type="entry name" value="GMC_OxRdtase_N"/>
</dbReference>
<dbReference type="OrthoDB" id="269227at2759"/>
<evidence type="ECO:0000256" key="1">
    <source>
        <dbReference type="ARBA" id="ARBA00010790"/>
    </source>
</evidence>
<dbReference type="Pfam" id="PF05199">
    <property type="entry name" value="GMC_oxred_C"/>
    <property type="match status" value="1"/>
</dbReference>
<keyword evidence="5" id="KW-0732">Signal</keyword>
<dbReference type="RefSeq" id="XP_008079429.1">
    <property type="nucleotide sequence ID" value="XM_008081238.1"/>
</dbReference>
<evidence type="ECO:0000259" key="6">
    <source>
        <dbReference type="PROSITE" id="PS00623"/>
    </source>
</evidence>
<dbReference type="HOGENOM" id="CLU_002865_6_0_1"/>
<comment type="cofactor">
    <cofactor evidence="3">
        <name>FAD</name>
        <dbReference type="ChEBI" id="CHEBI:57692"/>
    </cofactor>
</comment>
<name>S3D2V3_GLAL2</name>
<dbReference type="EMBL" id="KE145358">
    <property type="protein sequence ID" value="EPE32812.1"/>
    <property type="molecule type" value="Genomic_DNA"/>
</dbReference>
<feature type="active site" description="Proton donor" evidence="2">
    <location>
        <position position="551"/>
    </location>
</feature>
<dbReference type="SUPFAM" id="SSF51905">
    <property type="entry name" value="FAD/NAD(P)-binding domain"/>
    <property type="match status" value="1"/>
</dbReference>
<gene>
    <name evidence="8" type="ORF">GLAREA_05824</name>
</gene>
<feature type="binding site" evidence="3">
    <location>
        <begin position="136"/>
        <end position="139"/>
    </location>
    <ligand>
        <name>FAD</name>
        <dbReference type="ChEBI" id="CHEBI:57692"/>
    </ligand>
</feature>
<evidence type="ECO:0000256" key="3">
    <source>
        <dbReference type="PIRSR" id="PIRSR000137-2"/>
    </source>
</evidence>
<feature type="chain" id="PRO_5004507938" evidence="5">
    <location>
        <begin position="33"/>
        <end position="615"/>
    </location>
</feature>
<evidence type="ECO:0000256" key="2">
    <source>
        <dbReference type="PIRSR" id="PIRSR000137-1"/>
    </source>
</evidence>
<keyword evidence="4" id="KW-0285">Flavoprotein</keyword>
<dbReference type="SUPFAM" id="SSF54373">
    <property type="entry name" value="FAD-linked reductases, C-terminal domain"/>
    <property type="match status" value="1"/>
</dbReference>
<keyword evidence="3 4" id="KW-0274">FAD</keyword>
<dbReference type="GO" id="GO:0050660">
    <property type="term" value="F:flavin adenine dinucleotide binding"/>
    <property type="evidence" value="ECO:0007669"/>
    <property type="project" value="InterPro"/>
</dbReference>
<dbReference type="PROSITE" id="PS00623">
    <property type="entry name" value="GMC_OXRED_1"/>
    <property type="match status" value="1"/>
</dbReference>
<protein>
    <submittedName>
        <fullName evidence="8">FAD/NAD(P)-binding protein</fullName>
    </submittedName>
</protein>
<feature type="binding site" evidence="3">
    <location>
        <position position="128"/>
    </location>
    <ligand>
        <name>FAD</name>
        <dbReference type="ChEBI" id="CHEBI:57692"/>
    </ligand>
</feature>
<feature type="domain" description="Glucose-methanol-choline oxidoreductase N-terminal" evidence="7">
    <location>
        <begin position="298"/>
        <end position="312"/>
    </location>
</feature>
<evidence type="ECO:0000256" key="5">
    <source>
        <dbReference type="SAM" id="SignalP"/>
    </source>
</evidence>
<dbReference type="PIRSF" id="PIRSF000137">
    <property type="entry name" value="Alcohol_oxidase"/>
    <property type="match status" value="1"/>
</dbReference>
<feature type="signal peptide" evidence="5">
    <location>
        <begin position="1"/>
        <end position="32"/>
    </location>
</feature>
<proteinExistence type="inferred from homology"/>
<dbReference type="AlphaFoldDB" id="S3D2V3"/>
<dbReference type="GeneID" id="19464878"/>
<dbReference type="InterPro" id="IPR036188">
    <property type="entry name" value="FAD/NAD-bd_sf"/>
</dbReference>
<evidence type="ECO:0000259" key="7">
    <source>
        <dbReference type="PROSITE" id="PS00624"/>
    </source>
</evidence>
<dbReference type="KEGG" id="glz:GLAREA_05824"/>
<evidence type="ECO:0000313" key="8">
    <source>
        <dbReference type="EMBL" id="EPE32812.1"/>
    </source>
</evidence>
<dbReference type="InterPro" id="IPR007867">
    <property type="entry name" value="GMC_OxRtase_C"/>
</dbReference>
<dbReference type="GO" id="GO:0044550">
    <property type="term" value="P:secondary metabolite biosynthetic process"/>
    <property type="evidence" value="ECO:0007669"/>
    <property type="project" value="TreeGrafter"/>
</dbReference>
<sequence length="615" mass="66705">MEYTLFFRRLSYGSRIALLWISLASALTKAESSQNPVRDNCSAVGTTFDFIIIGGGTAGLTVATRLSRKLGNDCILVIEAGSDGRQDQGIINPGRRGSTFGTKYDWNLTTTPQADANNRSIRMTRGKVLGGSSALNLMVWDRGAKADYDAWEELGNPGWNWRNIYRSMLKVENFTKSPEYGADGVAQGGYIQTLINRIVPTHQLSFPPAMQKLGIANNRESLDGNPVGVSRQPSNIRELDYTRSYSTEYLEHANSNLVLRLNTRVAKIKFNNQRKATGVVLEDGTVIESSKEVILSAGTFQSPGLLEISGIGDKAALTKAGVAPLYQLPGVGENLHDHPRTAASYILKPGFVGVDRLKFNTTYAAEQIALYNAKQPSRYDYTGSGFVYAPWSSVSPDAQSSVAALARKEVSRASSVTLRKTLQLLSDSSVPQIEVIFSDGLTSIKGYPLPGDPLYGIETFTLIAGLMHPFSRGSVHIASPNISLPPIIDPKYLSSPTDRAAHVALAKYIRKIANTAPLKDVWTAEFEPGPAVQTDLEWEAYSRASVSTFYHPVGTCAMLPEKDGGVVSSELKVYGTKGLRVVDASVMPILVSGHIQTAVYGIAERAADIILAAWT</sequence>
<dbReference type="PROSITE" id="PS00624">
    <property type="entry name" value="GMC_OXRED_2"/>
    <property type="match status" value="1"/>
</dbReference>
<dbReference type="OMA" id="DMFEIPR"/>
<dbReference type="Gene3D" id="3.30.560.10">
    <property type="entry name" value="Glucose Oxidase, domain 3"/>
    <property type="match status" value="1"/>
</dbReference>
<evidence type="ECO:0000256" key="4">
    <source>
        <dbReference type="RuleBase" id="RU003968"/>
    </source>
</evidence>
<reference evidence="8 9" key="1">
    <citation type="journal article" date="2013" name="BMC Genomics">
        <title>Genomics-driven discovery of the pneumocandin biosynthetic gene cluster in the fungus Glarea lozoyensis.</title>
        <authorList>
            <person name="Chen L."/>
            <person name="Yue Q."/>
            <person name="Zhang X."/>
            <person name="Xiang M."/>
            <person name="Wang C."/>
            <person name="Li S."/>
            <person name="Che Y."/>
            <person name="Ortiz-Lopez F.J."/>
            <person name="Bills G.F."/>
            <person name="Liu X."/>
            <person name="An Z."/>
        </authorList>
    </citation>
    <scope>NUCLEOTIDE SEQUENCE [LARGE SCALE GENOMIC DNA]</scope>
    <source>
        <strain evidence="9">ATCC 20868 / MF5171</strain>
    </source>
</reference>
<keyword evidence="9" id="KW-1185">Reference proteome</keyword>
<dbReference type="PANTHER" id="PTHR11552">
    <property type="entry name" value="GLUCOSE-METHANOL-CHOLINE GMC OXIDOREDUCTASE"/>
    <property type="match status" value="1"/>
</dbReference>
<feature type="domain" description="Glucose-methanol-choline oxidoreductase N-terminal" evidence="6">
    <location>
        <begin position="126"/>
        <end position="149"/>
    </location>
</feature>
<dbReference type="InterPro" id="IPR012132">
    <property type="entry name" value="GMC_OxRdtase"/>
</dbReference>
<accession>S3D2V3</accession>
<dbReference type="eggNOG" id="KOG1238">
    <property type="taxonomic scope" value="Eukaryota"/>
</dbReference>
<organism evidence="8 9">
    <name type="scientific">Glarea lozoyensis (strain ATCC 20868 / MF5171)</name>
    <dbReference type="NCBI Taxonomy" id="1116229"/>
    <lineage>
        <taxon>Eukaryota</taxon>
        <taxon>Fungi</taxon>
        <taxon>Dikarya</taxon>
        <taxon>Ascomycota</taxon>
        <taxon>Pezizomycotina</taxon>
        <taxon>Leotiomycetes</taxon>
        <taxon>Helotiales</taxon>
        <taxon>Helotiaceae</taxon>
        <taxon>Glarea</taxon>
    </lineage>
</organism>
<dbReference type="PANTHER" id="PTHR11552:SF115">
    <property type="entry name" value="DEHYDROGENASE XPTC-RELATED"/>
    <property type="match status" value="1"/>
</dbReference>
<dbReference type="Gene3D" id="3.50.50.60">
    <property type="entry name" value="FAD/NAD(P)-binding domain"/>
    <property type="match status" value="1"/>
</dbReference>